<dbReference type="Gene3D" id="3.60.120.10">
    <property type="entry name" value="Anthranilate synthase"/>
    <property type="match status" value="1"/>
</dbReference>
<evidence type="ECO:0000313" key="3">
    <source>
        <dbReference type="Proteomes" id="UP000554482"/>
    </source>
</evidence>
<evidence type="ECO:0000259" key="1">
    <source>
        <dbReference type="Pfam" id="PF04715"/>
    </source>
</evidence>
<evidence type="ECO:0000313" key="2">
    <source>
        <dbReference type="EMBL" id="KAF5182889.1"/>
    </source>
</evidence>
<dbReference type="OrthoDB" id="1680390at2759"/>
<dbReference type="PANTHER" id="PTHR11236:SF9">
    <property type="entry name" value="ANTHRANILATE SYNTHASE COMPONENT 1"/>
    <property type="match status" value="1"/>
</dbReference>
<dbReference type="InterPro" id="IPR005801">
    <property type="entry name" value="ADC_synthase"/>
</dbReference>
<dbReference type="InterPro" id="IPR006805">
    <property type="entry name" value="Anth_synth_I_N"/>
</dbReference>
<dbReference type="Pfam" id="PF04715">
    <property type="entry name" value="Anth_synt_I_N"/>
    <property type="match status" value="1"/>
</dbReference>
<dbReference type="AlphaFoldDB" id="A0A7J6VCP8"/>
<comment type="caution">
    <text evidence="2">The sequence shown here is derived from an EMBL/GenBank/DDBJ whole genome shotgun (WGS) entry which is preliminary data.</text>
</comment>
<keyword evidence="3" id="KW-1185">Reference proteome</keyword>
<dbReference type="GO" id="GO:0000162">
    <property type="term" value="P:L-tryptophan biosynthetic process"/>
    <property type="evidence" value="ECO:0007669"/>
    <property type="project" value="TreeGrafter"/>
</dbReference>
<feature type="domain" description="Anthranilate synthase component I N-terminal" evidence="1">
    <location>
        <begin position="53"/>
        <end position="152"/>
    </location>
</feature>
<dbReference type="Proteomes" id="UP000554482">
    <property type="component" value="Unassembled WGS sequence"/>
</dbReference>
<gene>
    <name evidence="2" type="ORF">FRX31_027523</name>
</gene>
<dbReference type="SUPFAM" id="SSF56322">
    <property type="entry name" value="ADC synthase"/>
    <property type="match status" value="1"/>
</dbReference>
<dbReference type="InterPro" id="IPR019999">
    <property type="entry name" value="Anth_synth_I-like"/>
</dbReference>
<reference evidence="2 3" key="1">
    <citation type="submission" date="2020-06" db="EMBL/GenBank/DDBJ databases">
        <title>Transcriptomic and genomic resources for Thalictrum thalictroides and T. hernandezii: Facilitating candidate gene discovery in an emerging model plant lineage.</title>
        <authorList>
            <person name="Arias T."/>
            <person name="Riano-Pachon D.M."/>
            <person name="Di Stilio V.S."/>
        </authorList>
    </citation>
    <scope>NUCLEOTIDE SEQUENCE [LARGE SCALE GENOMIC DNA]</scope>
    <source>
        <strain evidence="3">cv. WT478/WT964</strain>
        <tissue evidence="2">Leaves</tissue>
    </source>
</reference>
<dbReference type="PANTHER" id="PTHR11236">
    <property type="entry name" value="AMINOBENZOATE/ANTHRANILATE SYNTHASE"/>
    <property type="match status" value="1"/>
</dbReference>
<sequence>MRPDAGVKVHDVADISANDGDGVGGDLVNDQDTFTNVSKKCNLIPLYRCIFSDQLTPVLAYRCLVKEEDRESPSFLFDSFGQGYQASNVGRYSAVGHEPVMEILAKENRVTIIDHDEGLKREEFVDDPMKIPERIMKGWIPMQVHELPDFFCGK</sequence>
<proteinExistence type="predicted"/>
<protein>
    <submittedName>
        <fullName evidence="2">Anthranilate synthase alpha subunit 1 protein</fullName>
    </submittedName>
</protein>
<organism evidence="2 3">
    <name type="scientific">Thalictrum thalictroides</name>
    <name type="common">Rue-anemone</name>
    <name type="synonym">Anemone thalictroides</name>
    <dbReference type="NCBI Taxonomy" id="46969"/>
    <lineage>
        <taxon>Eukaryota</taxon>
        <taxon>Viridiplantae</taxon>
        <taxon>Streptophyta</taxon>
        <taxon>Embryophyta</taxon>
        <taxon>Tracheophyta</taxon>
        <taxon>Spermatophyta</taxon>
        <taxon>Magnoliopsida</taxon>
        <taxon>Ranunculales</taxon>
        <taxon>Ranunculaceae</taxon>
        <taxon>Thalictroideae</taxon>
        <taxon>Thalictrum</taxon>
    </lineage>
</organism>
<dbReference type="EMBL" id="JABWDY010034172">
    <property type="protein sequence ID" value="KAF5182889.1"/>
    <property type="molecule type" value="Genomic_DNA"/>
</dbReference>
<accession>A0A7J6VCP8</accession>
<name>A0A7J6VCP8_THATH</name>